<organism evidence="1">
    <name type="scientific">Arundo donax</name>
    <name type="common">Giant reed</name>
    <name type="synonym">Donax arundinaceus</name>
    <dbReference type="NCBI Taxonomy" id="35708"/>
    <lineage>
        <taxon>Eukaryota</taxon>
        <taxon>Viridiplantae</taxon>
        <taxon>Streptophyta</taxon>
        <taxon>Embryophyta</taxon>
        <taxon>Tracheophyta</taxon>
        <taxon>Spermatophyta</taxon>
        <taxon>Magnoliopsida</taxon>
        <taxon>Liliopsida</taxon>
        <taxon>Poales</taxon>
        <taxon>Poaceae</taxon>
        <taxon>PACMAD clade</taxon>
        <taxon>Arundinoideae</taxon>
        <taxon>Arundineae</taxon>
        <taxon>Arundo</taxon>
    </lineage>
</organism>
<sequence>MISVSRGLYARLEAAPTASQLRSYRHQMYRRVAVSCDWGRWRGGASRWRRRPKEWKGRERMRAACDGRGWREGVCGGGV</sequence>
<dbReference type="EMBL" id="GBRH01235557">
    <property type="protein sequence ID" value="JAD62338.1"/>
    <property type="molecule type" value="Transcribed_RNA"/>
</dbReference>
<proteinExistence type="predicted"/>
<reference evidence="1" key="1">
    <citation type="submission" date="2014-09" db="EMBL/GenBank/DDBJ databases">
        <authorList>
            <person name="Magalhaes I.L.F."/>
            <person name="Oliveira U."/>
            <person name="Santos F.R."/>
            <person name="Vidigal T.H.D.A."/>
            <person name="Brescovit A.D."/>
            <person name="Santos A.J."/>
        </authorList>
    </citation>
    <scope>NUCLEOTIDE SEQUENCE</scope>
    <source>
        <tissue evidence="1">Shoot tissue taken approximately 20 cm above the soil surface</tissue>
    </source>
</reference>
<accession>A0A0A9BJJ9</accession>
<evidence type="ECO:0000313" key="1">
    <source>
        <dbReference type="EMBL" id="JAD62338.1"/>
    </source>
</evidence>
<reference evidence="1" key="2">
    <citation type="journal article" date="2015" name="Data Brief">
        <title>Shoot transcriptome of the giant reed, Arundo donax.</title>
        <authorList>
            <person name="Barrero R.A."/>
            <person name="Guerrero F.D."/>
            <person name="Moolhuijzen P."/>
            <person name="Goolsby J.A."/>
            <person name="Tidwell J."/>
            <person name="Bellgard S.E."/>
            <person name="Bellgard M.I."/>
        </authorList>
    </citation>
    <scope>NUCLEOTIDE SEQUENCE</scope>
    <source>
        <tissue evidence="1">Shoot tissue taken approximately 20 cm above the soil surface</tissue>
    </source>
</reference>
<dbReference type="AlphaFoldDB" id="A0A0A9BJJ9"/>
<protein>
    <submittedName>
        <fullName evidence="1">Uncharacterized protein</fullName>
    </submittedName>
</protein>
<name>A0A0A9BJJ9_ARUDO</name>